<sequence>MMNLIINFSVWLIFRVLPIVTAFFDPQTCHGTLTENETKCCMECHSDTYGHKGQNCPGDTVPWTRGPDGTWDRFSNCNECTQCDHQVNQIEEHPCTPIADRICGCKDGYFKIKLTDYDITCEKCQEFQPDFKCPECVEGCHNGYVNETGILDTGTPCQKQDCKIPLCKDSHICAADKPAINLPVWVIVIVLILLLLVGLLLISVRHLDHCGRKPCWTAEAKNNNLPDQRNEDTCTSTHVSYTGVKKGGGLGNNQSAQCLTDQPLDQINIPIPQEMMVSAPVLDTPVQPSEETQMDTYTQSLIKNELRGHFSSPMLLSIQNPYPNEAQVLYTIIREVPVRRWKEFLRLLSVPDEEIERVEMEPRASYLEHQYQMLRVWSQGSNVNLTSIYSTLHSMGLSGCADKLQDKLQRVTDHTAN</sequence>
<dbReference type="RefSeq" id="XP_031422574.1">
    <property type="nucleotide sequence ID" value="XM_031566714.2"/>
</dbReference>
<dbReference type="Proteomes" id="UP000515152">
    <property type="component" value="Chromosome 4"/>
</dbReference>
<dbReference type="Pfam" id="PF00531">
    <property type="entry name" value="Death"/>
    <property type="match status" value="1"/>
</dbReference>
<keyword evidence="2" id="KW-0732">Signal</keyword>
<dbReference type="PROSITE" id="PS50017">
    <property type="entry name" value="DEATH_DOMAIN"/>
    <property type="match status" value="1"/>
</dbReference>
<dbReference type="GO" id="GO:0045121">
    <property type="term" value="C:membrane raft"/>
    <property type="evidence" value="ECO:0007669"/>
    <property type="project" value="TreeGrafter"/>
</dbReference>
<dbReference type="GO" id="GO:0005031">
    <property type="term" value="F:tumor necrosis factor receptor activity"/>
    <property type="evidence" value="ECO:0007669"/>
    <property type="project" value="TreeGrafter"/>
</dbReference>
<feature type="transmembrane region" description="Helical" evidence="1">
    <location>
        <begin position="182"/>
        <end position="204"/>
    </location>
</feature>
<evidence type="ECO:0000259" key="3">
    <source>
        <dbReference type="PROSITE" id="PS50017"/>
    </source>
</evidence>
<dbReference type="Gene3D" id="1.10.533.10">
    <property type="entry name" value="Death Domain, Fas"/>
    <property type="match status" value="1"/>
</dbReference>
<reference evidence="5" key="1">
    <citation type="submission" date="2025-08" db="UniProtKB">
        <authorList>
            <consortium name="RefSeq"/>
        </authorList>
    </citation>
    <scope>IDENTIFICATION</scope>
</reference>
<dbReference type="SUPFAM" id="SSF57586">
    <property type="entry name" value="TNF receptor-like"/>
    <property type="match status" value="1"/>
</dbReference>
<dbReference type="Gene3D" id="2.10.50.10">
    <property type="entry name" value="Tumor Necrosis Factor Receptor, subunit A, domain 2"/>
    <property type="match status" value="1"/>
</dbReference>
<keyword evidence="4" id="KW-1185">Reference proteome</keyword>
<dbReference type="PANTHER" id="PTHR46861:SF1">
    <property type="entry name" value="TUMOR NECROSIS FACTOR RECEPTOR SUPERFAMILY MEMBER 1A"/>
    <property type="match status" value="1"/>
</dbReference>
<dbReference type="InterPro" id="IPR052493">
    <property type="entry name" value="TNFRSF1A"/>
</dbReference>
<accession>A0A6P8FB37</accession>
<dbReference type="AlphaFoldDB" id="A0A6P8FB37"/>
<dbReference type="KEGG" id="char:116220327"/>
<dbReference type="InterPro" id="IPR011029">
    <property type="entry name" value="DEATH-like_dom_sf"/>
</dbReference>
<evidence type="ECO:0000256" key="1">
    <source>
        <dbReference type="SAM" id="Phobius"/>
    </source>
</evidence>
<keyword evidence="1" id="KW-0472">Membrane</keyword>
<feature type="signal peptide" evidence="2">
    <location>
        <begin position="1"/>
        <end position="22"/>
    </location>
</feature>
<dbReference type="PANTHER" id="PTHR46861">
    <property type="entry name" value="TUMOR NECROSIS FACTOR RECEPTOR SUPERFAMILY MEMBER 1A"/>
    <property type="match status" value="1"/>
</dbReference>
<dbReference type="SMART" id="SM00005">
    <property type="entry name" value="DEATH"/>
    <property type="match status" value="1"/>
</dbReference>
<name>A0A6P8FB37_CLUHA</name>
<dbReference type="InterPro" id="IPR000488">
    <property type="entry name" value="Death_dom"/>
</dbReference>
<dbReference type="GO" id="GO:0006954">
    <property type="term" value="P:inflammatory response"/>
    <property type="evidence" value="ECO:0007669"/>
    <property type="project" value="TreeGrafter"/>
</dbReference>
<gene>
    <name evidence="5" type="primary">si:ch211-112c15.8</name>
</gene>
<keyword evidence="1" id="KW-0812">Transmembrane</keyword>
<proteinExistence type="predicted"/>
<keyword evidence="1" id="KW-1133">Transmembrane helix</keyword>
<feature type="chain" id="PRO_5027685152" evidence="2">
    <location>
        <begin position="23"/>
        <end position="417"/>
    </location>
</feature>
<organism evidence="4 5">
    <name type="scientific">Clupea harengus</name>
    <name type="common">Atlantic herring</name>
    <dbReference type="NCBI Taxonomy" id="7950"/>
    <lineage>
        <taxon>Eukaryota</taxon>
        <taxon>Metazoa</taxon>
        <taxon>Chordata</taxon>
        <taxon>Craniata</taxon>
        <taxon>Vertebrata</taxon>
        <taxon>Euteleostomi</taxon>
        <taxon>Actinopterygii</taxon>
        <taxon>Neopterygii</taxon>
        <taxon>Teleostei</taxon>
        <taxon>Clupei</taxon>
        <taxon>Clupeiformes</taxon>
        <taxon>Clupeoidei</taxon>
        <taxon>Clupeidae</taxon>
        <taxon>Clupea</taxon>
    </lineage>
</organism>
<feature type="domain" description="Death" evidence="3">
    <location>
        <begin position="326"/>
        <end position="408"/>
    </location>
</feature>
<dbReference type="SUPFAM" id="SSF47986">
    <property type="entry name" value="DEATH domain"/>
    <property type="match status" value="1"/>
</dbReference>
<evidence type="ECO:0000313" key="4">
    <source>
        <dbReference type="Proteomes" id="UP000515152"/>
    </source>
</evidence>
<evidence type="ECO:0000313" key="5">
    <source>
        <dbReference type="RefSeq" id="XP_031422574.1"/>
    </source>
</evidence>
<evidence type="ECO:0000256" key="2">
    <source>
        <dbReference type="SAM" id="SignalP"/>
    </source>
</evidence>
<dbReference type="GeneID" id="116220327"/>
<protein>
    <submittedName>
        <fullName evidence="5">Tumor necrosis factor receptor superfamily member 1A isoform X1</fullName>
    </submittedName>
</protein>
<dbReference type="OrthoDB" id="9940478at2759"/>
<dbReference type="GO" id="GO:0043235">
    <property type="term" value="C:receptor complex"/>
    <property type="evidence" value="ECO:0007669"/>
    <property type="project" value="TreeGrafter"/>
</dbReference>
<dbReference type="GO" id="GO:0043120">
    <property type="term" value="F:tumor necrosis factor binding"/>
    <property type="evidence" value="ECO:0007669"/>
    <property type="project" value="TreeGrafter"/>
</dbReference>
<keyword evidence="5" id="KW-0675">Receptor</keyword>